<keyword evidence="2" id="KW-1185">Reference proteome</keyword>
<reference evidence="1" key="1">
    <citation type="submission" date="2023-11" db="EMBL/GenBank/DDBJ databases">
        <authorList>
            <person name="Poullet M."/>
        </authorList>
    </citation>
    <scope>NUCLEOTIDE SEQUENCE</scope>
    <source>
        <strain evidence="1">E1834</strain>
    </source>
</reference>
<evidence type="ECO:0000313" key="2">
    <source>
        <dbReference type="Proteomes" id="UP001497535"/>
    </source>
</evidence>
<gene>
    <name evidence="1" type="ORF">MENTE1834_LOCUS6774</name>
</gene>
<evidence type="ECO:0000313" key="1">
    <source>
        <dbReference type="EMBL" id="CAK5028986.1"/>
    </source>
</evidence>
<dbReference type="EMBL" id="CAVMJV010000005">
    <property type="protein sequence ID" value="CAK5028986.1"/>
    <property type="molecule type" value="Genomic_DNA"/>
</dbReference>
<comment type="caution">
    <text evidence="1">The sequence shown here is derived from an EMBL/GenBank/DDBJ whole genome shotgun (WGS) entry which is preliminary data.</text>
</comment>
<sequence length="67" mass="7387">MAGNGRVEKKACRVSDRKKSGFLVGIVRGIGIKRGTFRISIKCFKSKNWKQDSNIAGMGRAEKNMLG</sequence>
<organism evidence="1 2">
    <name type="scientific">Meloidogyne enterolobii</name>
    <name type="common">Root-knot nematode worm</name>
    <name type="synonym">Meloidogyne mayaguensis</name>
    <dbReference type="NCBI Taxonomy" id="390850"/>
    <lineage>
        <taxon>Eukaryota</taxon>
        <taxon>Metazoa</taxon>
        <taxon>Ecdysozoa</taxon>
        <taxon>Nematoda</taxon>
        <taxon>Chromadorea</taxon>
        <taxon>Rhabditida</taxon>
        <taxon>Tylenchina</taxon>
        <taxon>Tylenchomorpha</taxon>
        <taxon>Tylenchoidea</taxon>
        <taxon>Meloidogynidae</taxon>
        <taxon>Meloidogyninae</taxon>
        <taxon>Meloidogyne</taxon>
    </lineage>
</organism>
<accession>A0ACB0Y373</accession>
<dbReference type="Proteomes" id="UP001497535">
    <property type="component" value="Unassembled WGS sequence"/>
</dbReference>
<proteinExistence type="predicted"/>
<protein>
    <submittedName>
        <fullName evidence="1">Uncharacterized protein</fullName>
    </submittedName>
</protein>
<name>A0ACB0Y373_MELEN</name>